<dbReference type="PANTHER" id="PTHR36838:SF1">
    <property type="entry name" value="SLR1864 PROTEIN"/>
    <property type="match status" value="1"/>
</dbReference>
<dbReference type="Proteomes" id="UP000315901">
    <property type="component" value="Unassembled WGS sequence"/>
</dbReference>
<feature type="transmembrane region" description="Helical" evidence="7">
    <location>
        <begin position="200"/>
        <end position="222"/>
    </location>
</feature>
<dbReference type="EMBL" id="VFRR01000049">
    <property type="protein sequence ID" value="TPE46916.1"/>
    <property type="molecule type" value="Genomic_DNA"/>
</dbReference>
<sequence length="310" mass="33206">MEAVLNITAPIFLLILFGFVAVRYGVLPKESLPGLSRFVLYLALPALVFTKVATMDIRAIVDFPFMASYAVGGLSAFFGTLLLARWLFADNALNGGVKAIGATMPNSAFIGFPVLMQFFGHAPTQAFAMAVMVENILFMPIALAFIEAMYGKQQPREKSMVLVISKRVLTNPIIIAVCSGAAVSLLGIPLPEFLQKGLDMLAMGSAPAALVVIGGSLVGVTIRGSLAPISLVVVMKLLFFPSVVAAVTLLFPQMPQELRYSVILFAAMPMFSVYPIIGGEYGDRSFCASTLLITTVASFFTLSALLRFLI</sequence>
<accession>A0A501WMF6</accession>
<dbReference type="InterPro" id="IPR004776">
    <property type="entry name" value="Mem_transp_PIN-like"/>
</dbReference>
<feature type="transmembrane region" description="Helical" evidence="7">
    <location>
        <begin position="100"/>
        <end position="120"/>
    </location>
</feature>
<evidence type="ECO:0000256" key="3">
    <source>
        <dbReference type="ARBA" id="ARBA00022475"/>
    </source>
</evidence>
<feature type="transmembrane region" description="Helical" evidence="7">
    <location>
        <begin position="258"/>
        <end position="277"/>
    </location>
</feature>
<dbReference type="PANTHER" id="PTHR36838">
    <property type="entry name" value="AUXIN EFFLUX CARRIER FAMILY PROTEIN"/>
    <property type="match status" value="1"/>
</dbReference>
<keyword evidence="2" id="KW-0813">Transport</keyword>
<feature type="transmembrane region" description="Helical" evidence="7">
    <location>
        <begin position="38"/>
        <end position="61"/>
    </location>
</feature>
<keyword evidence="5 7" id="KW-1133">Transmembrane helix</keyword>
<dbReference type="OrthoDB" id="9810457at2"/>
<dbReference type="Pfam" id="PF03547">
    <property type="entry name" value="Mem_trans"/>
    <property type="match status" value="1"/>
</dbReference>
<organism evidence="8 9">
    <name type="scientific">Maribrevibacterium harenarium</name>
    <dbReference type="NCBI Taxonomy" id="2589817"/>
    <lineage>
        <taxon>Bacteria</taxon>
        <taxon>Pseudomonadati</taxon>
        <taxon>Pseudomonadota</taxon>
        <taxon>Gammaproteobacteria</taxon>
        <taxon>Oceanospirillales</taxon>
        <taxon>Oceanospirillaceae</taxon>
        <taxon>Maribrevibacterium</taxon>
    </lineage>
</organism>
<evidence type="ECO:0000256" key="5">
    <source>
        <dbReference type="ARBA" id="ARBA00022989"/>
    </source>
</evidence>
<keyword evidence="9" id="KW-1185">Reference proteome</keyword>
<comment type="caution">
    <text evidence="8">The sequence shown here is derived from an EMBL/GenBank/DDBJ whole genome shotgun (WGS) entry which is preliminary data.</text>
</comment>
<feature type="transmembrane region" description="Helical" evidence="7">
    <location>
        <begin position="229"/>
        <end position="252"/>
    </location>
</feature>
<dbReference type="AlphaFoldDB" id="A0A501WMF6"/>
<dbReference type="RefSeq" id="WP_140591150.1">
    <property type="nucleotide sequence ID" value="NZ_VFRR01000049.1"/>
</dbReference>
<feature type="transmembrane region" description="Helical" evidence="7">
    <location>
        <begin position="126"/>
        <end position="147"/>
    </location>
</feature>
<keyword evidence="4 7" id="KW-0812">Transmembrane</keyword>
<feature type="transmembrane region" description="Helical" evidence="7">
    <location>
        <begin position="67"/>
        <end position="88"/>
    </location>
</feature>
<feature type="transmembrane region" description="Helical" evidence="7">
    <location>
        <begin position="6"/>
        <end position="26"/>
    </location>
</feature>
<comment type="subcellular location">
    <subcellularLocation>
        <location evidence="1">Membrane</location>
        <topology evidence="1">Multi-pass membrane protein</topology>
    </subcellularLocation>
</comment>
<evidence type="ECO:0000313" key="8">
    <source>
        <dbReference type="EMBL" id="TPE46916.1"/>
    </source>
</evidence>
<protein>
    <submittedName>
        <fullName evidence="8">AEC family transporter</fullName>
    </submittedName>
</protein>
<evidence type="ECO:0000256" key="2">
    <source>
        <dbReference type="ARBA" id="ARBA00022448"/>
    </source>
</evidence>
<feature type="transmembrane region" description="Helical" evidence="7">
    <location>
        <begin position="289"/>
        <end position="309"/>
    </location>
</feature>
<keyword evidence="6 7" id="KW-0472">Membrane</keyword>
<gene>
    <name evidence="8" type="ORF">FJM67_15380</name>
</gene>
<keyword evidence="3" id="KW-1003">Cell membrane</keyword>
<proteinExistence type="predicted"/>
<feature type="transmembrane region" description="Helical" evidence="7">
    <location>
        <begin position="168"/>
        <end position="188"/>
    </location>
</feature>
<name>A0A501WMF6_9GAMM</name>
<evidence type="ECO:0000313" key="9">
    <source>
        <dbReference type="Proteomes" id="UP000315901"/>
    </source>
</evidence>
<evidence type="ECO:0000256" key="4">
    <source>
        <dbReference type="ARBA" id="ARBA00022692"/>
    </source>
</evidence>
<evidence type="ECO:0000256" key="6">
    <source>
        <dbReference type="ARBA" id="ARBA00023136"/>
    </source>
</evidence>
<dbReference type="GO" id="GO:0016020">
    <property type="term" value="C:membrane"/>
    <property type="evidence" value="ECO:0007669"/>
    <property type="project" value="UniProtKB-SubCell"/>
</dbReference>
<evidence type="ECO:0000256" key="7">
    <source>
        <dbReference type="SAM" id="Phobius"/>
    </source>
</evidence>
<dbReference type="GO" id="GO:0055085">
    <property type="term" value="P:transmembrane transport"/>
    <property type="evidence" value="ECO:0007669"/>
    <property type="project" value="InterPro"/>
</dbReference>
<evidence type="ECO:0000256" key="1">
    <source>
        <dbReference type="ARBA" id="ARBA00004141"/>
    </source>
</evidence>
<reference evidence="8 9" key="1">
    <citation type="submission" date="2019-06" db="EMBL/GenBank/DDBJ databases">
        <title>A novel bacterium of genus Marinomonas, isolated from coastal sand.</title>
        <authorList>
            <person name="Huang H."/>
            <person name="Mo K."/>
            <person name="Hu Y."/>
        </authorList>
    </citation>
    <scope>NUCLEOTIDE SEQUENCE [LARGE SCALE GENOMIC DNA]</scope>
    <source>
        <strain evidence="8 9">HB171799</strain>
    </source>
</reference>